<dbReference type="HOGENOM" id="CLU_006855_3_4_10"/>
<feature type="transmembrane region" description="Helical" evidence="7">
    <location>
        <begin position="381"/>
        <end position="401"/>
    </location>
</feature>
<keyword evidence="2 6" id="KW-0813">Transport</keyword>
<dbReference type="EMBL" id="ADLD01000003">
    <property type="protein sequence ID" value="EHB93414.1"/>
    <property type="molecule type" value="Genomic_DNA"/>
</dbReference>
<dbReference type="PANTHER" id="PTHR42948:SF1">
    <property type="entry name" value="TRANSPORTER"/>
    <property type="match status" value="1"/>
</dbReference>
<dbReference type="PROSITE" id="PS00610">
    <property type="entry name" value="NA_NEUROTRAN_SYMP_1"/>
    <property type="match status" value="1"/>
</dbReference>
<dbReference type="NCBIfam" id="NF037979">
    <property type="entry name" value="Na_transp"/>
    <property type="match status" value="1"/>
</dbReference>
<comment type="similarity">
    <text evidence="6">Belongs to the sodium:neurotransmitter symporter (SNF) (TC 2.A.22) family.</text>
</comment>
<evidence type="ECO:0000313" key="9">
    <source>
        <dbReference type="Proteomes" id="UP000006008"/>
    </source>
</evidence>
<feature type="transmembrane region" description="Helical" evidence="7">
    <location>
        <begin position="145"/>
        <end position="163"/>
    </location>
</feature>
<feature type="transmembrane region" description="Helical" evidence="7">
    <location>
        <begin position="40"/>
        <end position="64"/>
    </location>
</feature>
<comment type="caution">
    <text evidence="8">The sequence shown here is derived from an EMBL/GenBank/DDBJ whole genome shotgun (WGS) entry which is preliminary data.</text>
</comment>
<dbReference type="InterPro" id="IPR037272">
    <property type="entry name" value="SNS_sf"/>
</dbReference>
<accession>G5H5H5</accession>
<dbReference type="InterPro" id="IPR047218">
    <property type="entry name" value="YocR/YhdH-like"/>
</dbReference>
<evidence type="ECO:0000256" key="4">
    <source>
        <dbReference type="ARBA" id="ARBA00022989"/>
    </source>
</evidence>
<comment type="subcellular location">
    <subcellularLocation>
        <location evidence="1">Membrane</location>
        <topology evidence="1">Multi-pass membrane protein</topology>
    </subcellularLocation>
</comment>
<dbReference type="CDD" id="cd10336">
    <property type="entry name" value="SLC6sbd_Tyt1-Like"/>
    <property type="match status" value="1"/>
</dbReference>
<dbReference type="InterPro" id="IPR000175">
    <property type="entry name" value="Na/ntran_symport"/>
</dbReference>
<dbReference type="GO" id="GO:0016020">
    <property type="term" value="C:membrane"/>
    <property type="evidence" value="ECO:0007669"/>
    <property type="project" value="UniProtKB-SubCell"/>
</dbReference>
<evidence type="ECO:0000256" key="3">
    <source>
        <dbReference type="ARBA" id="ARBA00022692"/>
    </source>
</evidence>
<evidence type="ECO:0000256" key="1">
    <source>
        <dbReference type="ARBA" id="ARBA00004141"/>
    </source>
</evidence>
<dbReference type="PRINTS" id="PR00176">
    <property type="entry name" value="NANEUSMPORT"/>
</dbReference>
<keyword evidence="5 7" id="KW-0472">Membrane</keyword>
<dbReference type="PATRIC" id="fig|742725.3.peg.208"/>
<dbReference type="Proteomes" id="UP000006008">
    <property type="component" value="Unassembled WGS sequence"/>
</dbReference>
<keyword evidence="3 6" id="KW-0812">Transmembrane</keyword>
<dbReference type="STRING" id="742725.HMPREF9450_00185"/>
<protein>
    <recommendedName>
        <fullName evidence="6">Transporter</fullName>
    </recommendedName>
</protein>
<sequence>MKQRSSFGSRFGAVAVVGGSVVGLGNIWRFPYIAGENGGGAFILVYIAISALICIPIMLTEFSLGRHTRSNALRAFRRLSPRGYWNGAGYLGIATSTIILSFYAVIAGWALKFLQVALVNGFHRQSSEEIRTVFQQYIDHGWGPMFWTFAFIAFIAFIVVRGVEKGIEKFGKIVMPFMILLLIGLVINSLTLDGAKEGISFLLRPDFSKINSHVILQALGQAFFSLSLGMGTMITYGSYIPKNENMFRLAGTVAVTDTCVAILAGLAIFPAVFSYGISPTSGPELVFITLPNVFGNMTGGYLLGIAFFFLLFTASISSSVSLLEVATLYISEEMHLRRRTATLIAVGTVAGLSALCLWSQAPDSSLRVAGQNIFDLFNNATSLYMLPLGGLLSVLFAGWVLRGRTLQEEVTSRGRYGNALFPYYRVIVRFVAPVVIVLLFLSQIGVI</sequence>
<feature type="transmembrane region" description="Helical" evidence="7">
    <location>
        <begin position="7"/>
        <end position="28"/>
    </location>
</feature>
<dbReference type="PROSITE" id="PS50267">
    <property type="entry name" value="NA_NEUROTRAN_SYMP_3"/>
    <property type="match status" value="1"/>
</dbReference>
<dbReference type="eggNOG" id="COG0733">
    <property type="taxonomic scope" value="Bacteria"/>
</dbReference>
<evidence type="ECO:0000313" key="8">
    <source>
        <dbReference type="EMBL" id="EHB93414.1"/>
    </source>
</evidence>
<feature type="transmembrane region" description="Helical" evidence="7">
    <location>
        <begin position="422"/>
        <end position="444"/>
    </location>
</feature>
<gene>
    <name evidence="8" type="ORF">HMPREF9450_00185</name>
</gene>
<keyword evidence="6" id="KW-0769">Symport</keyword>
<evidence type="ECO:0000256" key="7">
    <source>
        <dbReference type="SAM" id="Phobius"/>
    </source>
</evidence>
<dbReference type="AlphaFoldDB" id="G5H5H5"/>
<feature type="transmembrane region" description="Helical" evidence="7">
    <location>
        <begin position="301"/>
        <end position="329"/>
    </location>
</feature>
<keyword evidence="9" id="KW-1185">Reference proteome</keyword>
<organism evidence="8 9">
    <name type="scientific">Alistipes indistinctus YIT 12060</name>
    <dbReference type="NCBI Taxonomy" id="742725"/>
    <lineage>
        <taxon>Bacteria</taxon>
        <taxon>Pseudomonadati</taxon>
        <taxon>Bacteroidota</taxon>
        <taxon>Bacteroidia</taxon>
        <taxon>Bacteroidales</taxon>
        <taxon>Rikenellaceae</taxon>
        <taxon>Alistipes</taxon>
    </lineage>
</organism>
<dbReference type="PANTHER" id="PTHR42948">
    <property type="entry name" value="TRANSPORTER"/>
    <property type="match status" value="1"/>
</dbReference>
<reference evidence="8 9" key="1">
    <citation type="submission" date="2011-08" db="EMBL/GenBank/DDBJ databases">
        <title>The Genome Sequence of Alistipes indistinctus YIT 12060.</title>
        <authorList>
            <consortium name="The Broad Institute Genome Sequencing Platform"/>
            <person name="Earl A."/>
            <person name="Ward D."/>
            <person name="Feldgarden M."/>
            <person name="Gevers D."/>
            <person name="Morotomi M."/>
            <person name="Young S.K."/>
            <person name="Zeng Q."/>
            <person name="Gargeya S."/>
            <person name="Fitzgerald M."/>
            <person name="Haas B."/>
            <person name="Abouelleil A."/>
            <person name="Alvarado L."/>
            <person name="Arachchi H.M."/>
            <person name="Berlin A."/>
            <person name="Brown A."/>
            <person name="Chapman S.B."/>
            <person name="Chen Z."/>
            <person name="Dunbar C."/>
            <person name="Freedman E."/>
            <person name="Gearin G."/>
            <person name="Gellesch M."/>
            <person name="Goldberg J."/>
            <person name="Griggs A."/>
            <person name="Gujja S."/>
            <person name="Heiman D."/>
            <person name="Howarth C."/>
            <person name="Larson L."/>
            <person name="Lui A."/>
            <person name="MacDonald P.J.P."/>
            <person name="Montmayeur A."/>
            <person name="Murphy C."/>
            <person name="Neiman D."/>
            <person name="Pearson M."/>
            <person name="Priest M."/>
            <person name="Roberts A."/>
            <person name="Saif S."/>
            <person name="Shea T."/>
            <person name="Shenoy N."/>
            <person name="Sisk P."/>
            <person name="Stolte C."/>
            <person name="Sykes S."/>
            <person name="Wortman J."/>
            <person name="Nusbaum C."/>
            <person name="Birren B."/>
        </authorList>
    </citation>
    <scope>NUCLEOTIDE SEQUENCE [LARGE SCALE GENOMIC DNA]</scope>
    <source>
        <strain evidence="8 9">YIT 12060</strain>
    </source>
</reference>
<dbReference type="OrthoDB" id="9762833at2"/>
<feature type="transmembrane region" description="Helical" evidence="7">
    <location>
        <begin position="341"/>
        <end position="361"/>
    </location>
</feature>
<evidence type="ECO:0000256" key="2">
    <source>
        <dbReference type="ARBA" id="ARBA00022448"/>
    </source>
</evidence>
<feature type="transmembrane region" description="Helical" evidence="7">
    <location>
        <begin position="249"/>
        <end position="273"/>
    </location>
</feature>
<proteinExistence type="inferred from homology"/>
<keyword evidence="4 7" id="KW-1133">Transmembrane helix</keyword>
<feature type="transmembrane region" description="Helical" evidence="7">
    <location>
        <begin position="84"/>
        <end position="111"/>
    </location>
</feature>
<evidence type="ECO:0000256" key="6">
    <source>
        <dbReference type="RuleBase" id="RU003732"/>
    </source>
</evidence>
<dbReference type="RefSeq" id="WP_009132991.1">
    <property type="nucleotide sequence ID" value="NZ_CP102250.1"/>
</dbReference>
<evidence type="ECO:0000256" key="5">
    <source>
        <dbReference type="ARBA" id="ARBA00023136"/>
    </source>
</evidence>
<dbReference type="Pfam" id="PF00209">
    <property type="entry name" value="SNF"/>
    <property type="match status" value="2"/>
</dbReference>
<dbReference type="SUPFAM" id="SSF161070">
    <property type="entry name" value="SNF-like"/>
    <property type="match status" value="1"/>
</dbReference>
<dbReference type="GeneID" id="92816610"/>
<name>G5H5H5_9BACT</name>
<dbReference type="GO" id="GO:0015293">
    <property type="term" value="F:symporter activity"/>
    <property type="evidence" value="ECO:0007669"/>
    <property type="project" value="UniProtKB-KW"/>
</dbReference>
<feature type="transmembrane region" description="Helical" evidence="7">
    <location>
        <begin position="215"/>
        <end position="237"/>
    </location>
</feature>
<feature type="transmembrane region" description="Helical" evidence="7">
    <location>
        <begin position="175"/>
        <end position="195"/>
    </location>
</feature>